<dbReference type="Proteomes" id="UP001189143">
    <property type="component" value="Unassembled WGS sequence"/>
</dbReference>
<evidence type="ECO:0000313" key="3">
    <source>
        <dbReference type="Proteomes" id="UP000789738"/>
    </source>
</evidence>
<organism evidence="1 3">
    <name type="scientific">Clostridium neonatale</name>
    <dbReference type="NCBI Taxonomy" id="137838"/>
    <lineage>
        <taxon>Bacteria</taxon>
        <taxon>Bacillati</taxon>
        <taxon>Bacillota</taxon>
        <taxon>Clostridia</taxon>
        <taxon>Eubacteriales</taxon>
        <taxon>Clostridiaceae</taxon>
        <taxon>Clostridium</taxon>
    </lineage>
</organism>
<dbReference type="RefSeq" id="WP_210885764.1">
    <property type="nucleotide sequence ID" value="NZ_CAKJVE010000001.1"/>
</dbReference>
<name>A0AA86JC95_9CLOT</name>
<dbReference type="AlphaFoldDB" id="A0AA86JC95"/>
<proteinExistence type="predicted"/>
<sequence length="77" mass="8769">MENNKNLDLEFFTVILGENGKIKLKFSDEIKNNIPVEKIEAEMKESVDEHLTPIIEELVTLLIDNGMVFKCGDMNAD</sequence>
<evidence type="ECO:0000313" key="2">
    <source>
        <dbReference type="EMBL" id="CAI3652897.1"/>
    </source>
</evidence>
<dbReference type="Proteomes" id="UP000789738">
    <property type="component" value="Unassembled WGS sequence"/>
</dbReference>
<gene>
    <name evidence="2" type="ORF">CNEO2_540016</name>
    <name evidence="1" type="ORF">CNEO_10089</name>
</gene>
<dbReference type="EMBL" id="CAKJVE010000001">
    <property type="protein sequence ID" value="CAG9701555.1"/>
    <property type="molecule type" value="Genomic_DNA"/>
</dbReference>
<comment type="caution">
    <text evidence="1">The sequence shown here is derived from an EMBL/GenBank/DDBJ whole genome shotgun (WGS) entry which is preliminary data.</text>
</comment>
<evidence type="ECO:0000313" key="1">
    <source>
        <dbReference type="EMBL" id="CAG9701555.1"/>
    </source>
</evidence>
<dbReference type="EMBL" id="CAMTCP010000253">
    <property type="protein sequence ID" value="CAI3652897.1"/>
    <property type="molecule type" value="Genomic_DNA"/>
</dbReference>
<reference evidence="2" key="2">
    <citation type="submission" date="2022-10" db="EMBL/GenBank/DDBJ databases">
        <authorList>
            <person name="Aires J."/>
            <person name="Mesa V."/>
        </authorList>
    </citation>
    <scope>NUCLEOTIDE SEQUENCE</scope>
    <source>
        <strain evidence="2">Clostridium neonatale JD116</strain>
    </source>
</reference>
<reference evidence="1" key="1">
    <citation type="submission" date="2021-10" db="EMBL/GenBank/DDBJ databases">
        <authorList>
            <person name="Mesa V."/>
        </authorList>
    </citation>
    <scope>NUCLEOTIDE SEQUENCE</scope>
    <source>
        <strain evidence="1">CC3_PB</strain>
    </source>
</reference>
<protein>
    <submittedName>
        <fullName evidence="1">Uncharacterized protein</fullName>
    </submittedName>
</protein>
<accession>A0AA86JC95</accession>